<name>A0A9D1UYX2_9BACT</name>
<reference evidence="2" key="2">
    <citation type="submission" date="2021-04" db="EMBL/GenBank/DDBJ databases">
        <authorList>
            <person name="Gilroy R."/>
        </authorList>
    </citation>
    <scope>NUCLEOTIDE SEQUENCE</scope>
    <source>
        <strain evidence="2">23274</strain>
    </source>
</reference>
<feature type="non-terminal residue" evidence="2">
    <location>
        <position position="206"/>
    </location>
</feature>
<comment type="caution">
    <text evidence="2">The sequence shown here is derived from an EMBL/GenBank/DDBJ whole genome shotgun (WGS) entry which is preliminary data.</text>
</comment>
<evidence type="ECO:0000256" key="1">
    <source>
        <dbReference type="SAM" id="SignalP"/>
    </source>
</evidence>
<dbReference type="Proteomes" id="UP000824202">
    <property type="component" value="Unassembled WGS sequence"/>
</dbReference>
<feature type="signal peptide" evidence="1">
    <location>
        <begin position="1"/>
        <end position="19"/>
    </location>
</feature>
<reference evidence="2" key="1">
    <citation type="journal article" date="2021" name="PeerJ">
        <title>Extensive microbial diversity within the chicken gut microbiome revealed by metagenomics and culture.</title>
        <authorList>
            <person name="Gilroy R."/>
            <person name="Ravi A."/>
            <person name="Getino M."/>
            <person name="Pursley I."/>
            <person name="Horton D.L."/>
            <person name="Alikhan N.F."/>
            <person name="Baker D."/>
            <person name="Gharbi K."/>
            <person name="Hall N."/>
            <person name="Watson M."/>
            <person name="Adriaenssens E.M."/>
            <person name="Foster-Nyarko E."/>
            <person name="Jarju S."/>
            <person name="Secka A."/>
            <person name="Antonio M."/>
            <person name="Oren A."/>
            <person name="Chaudhuri R.R."/>
            <person name="La Ragione R."/>
            <person name="Hildebrand F."/>
            <person name="Pallen M.J."/>
        </authorList>
    </citation>
    <scope>NUCLEOTIDE SEQUENCE</scope>
    <source>
        <strain evidence="2">23274</strain>
    </source>
</reference>
<evidence type="ECO:0000313" key="2">
    <source>
        <dbReference type="EMBL" id="HIX03000.1"/>
    </source>
</evidence>
<dbReference type="AlphaFoldDB" id="A0A9D1UYX2"/>
<dbReference type="EMBL" id="DXFT01000053">
    <property type="protein sequence ID" value="HIX03000.1"/>
    <property type="molecule type" value="Genomic_DNA"/>
</dbReference>
<proteinExistence type="predicted"/>
<organism evidence="2 3">
    <name type="scientific">Candidatus Odoribacter faecigallinarum</name>
    <dbReference type="NCBI Taxonomy" id="2838706"/>
    <lineage>
        <taxon>Bacteria</taxon>
        <taxon>Pseudomonadati</taxon>
        <taxon>Bacteroidota</taxon>
        <taxon>Bacteroidia</taxon>
        <taxon>Bacteroidales</taxon>
        <taxon>Odoribacteraceae</taxon>
        <taxon>Odoribacter</taxon>
    </lineage>
</organism>
<evidence type="ECO:0000313" key="3">
    <source>
        <dbReference type="Proteomes" id="UP000824202"/>
    </source>
</evidence>
<feature type="chain" id="PRO_5039725157" description="Outer membrane protein beta-barrel domain-containing protein" evidence="1">
    <location>
        <begin position="20"/>
        <end position="206"/>
    </location>
</feature>
<evidence type="ECO:0008006" key="4">
    <source>
        <dbReference type="Google" id="ProtNLM"/>
    </source>
</evidence>
<accession>A0A9D1UYX2</accession>
<gene>
    <name evidence="2" type="ORF">H9863_02635</name>
</gene>
<sequence length="206" mass="23553">MNKWLLCLLCCLWIGQVQAQKQLVVTQQEAPTAFYPESGKACVELISPLEDLNIVSTFGETCTRELNEDELWVYRFVFDLADESKRTLYISAPGFVREELKLALSNKQKLYFTVFPPENKLRFYPGMLIEYVYSGTAMVGGRLAFGKRVGVYVGYKTSLLEKEGVEIEDVTAFYDVSRAKEEGYIRQSITGGFRLGVVRWLYLYLG</sequence>
<keyword evidence="1" id="KW-0732">Signal</keyword>
<protein>
    <recommendedName>
        <fullName evidence="4">Outer membrane protein beta-barrel domain-containing protein</fullName>
    </recommendedName>
</protein>